<keyword evidence="5" id="KW-1185">Reference proteome</keyword>
<evidence type="ECO:0000313" key="4">
    <source>
        <dbReference type="EMBL" id="KAH0966577.1"/>
    </source>
</evidence>
<dbReference type="OrthoDB" id="5386093at2759"/>
<feature type="region of interest" description="Disordered" evidence="1">
    <location>
        <begin position="207"/>
        <end position="243"/>
    </location>
</feature>
<accession>A0A9P8N4Q0</accession>
<keyword evidence="2" id="KW-0472">Membrane</keyword>
<feature type="compositionally biased region" description="Low complexity" evidence="1">
    <location>
        <begin position="320"/>
        <end position="335"/>
    </location>
</feature>
<feature type="region of interest" description="Disordered" evidence="1">
    <location>
        <begin position="296"/>
        <end position="415"/>
    </location>
</feature>
<reference evidence="4" key="1">
    <citation type="submission" date="2021-09" db="EMBL/GenBank/DDBJ databases">
        <title>A high-quality genome of the endoparasitic fungus Hirsutella rhossiliensis with a comparison of Hirsutella genomes reveals transposable elements contributing to genome size variation.</title>
        <authorList>
            <person name="Lin R."/>
            <person name="Jiao Y."/>
            <person name="Sun X."/>
            <person name="Ling J."/>
            <person name="Xie B."/>
            <person name="Cheng X."/>
        </authorList>
    </citation>
    <scope>NUCLEOTIDE SEQUENCE</scope>
    <source>
        <strain evidence="4">HR02</strain>
    </source>
</reference>
<evidence type="ECO:0008006" key="6">
    <source>
        <dbReference type="Google" id="ProtNLM"/>
    </source>
</evidence>
<evidence type="ECO:0000256" key="2">
    <source>
        <dbReference type="SAM" id="Phobius"/>
    </source>
</evidence>
<feature type="signal peptide" evidence="3">
    <location>
        <begin position="1"/>
        <end position="28"/>
    </location>
</feature>
<evidence type="ECO:0000313" key="5">
    <source>
        <dbReference type="Proteomes" id="UP000824596"/>
    </source>
</evidence>
<dbReference type="EMBL" id="JAIZPD010000002">
    <property type="protein sequence ID" value="KAH0966577.1"/>
    <property type="molecule type" value="Genomic_DNA"/>
</dbReference>
<keyword evidence="2" id="KW-0812">Transmembrane</keyword>
<dbReference type="Proteomes" id="UP000824596">
    <property type="component" value="Unassembled WGS sequence"/>
</dbReference>
<keyword evidence="3" id="KW-0732">Signal</keyword>
<feature type="region of interest" description="Disordered" evidence="1">
    <location>
        <begin position="36"/>
        <end position="65"/>
    </location>
</feature>
<dbReference type="GeneID" id="68351115"/>
<dbReference type="AlphaFoldDB" id="A0A9P8N4Q0"/>
<evidence type="ECO:0000256" key="3">
    <source>
        <dbReference type="SAM" id="SignalP"/>
    </source>
</evidence>
<feature type="compositionally biased region" description="Low complexity" evidence="1">
    <location>
        <begin position="49"/>
        <end position="64"/>
    </location>
</feature>
<keyword evidence="2" id="KW-1133">Transmembrane helix</keyword>
<sequence>MVPNCFFIRLPPPAALLVLAAVLRLSSAHVLPRELPPRESRSLPMPTLSARPSPLAATPAPTRPARLRERDSYNTVCGYIGGNPALPATCTEGSHCAVDVQHGVMGCCPDGHECTRGIFTGCVDKNSSPQTLRDPYVFTCQGGDVCYRNSFDGGFYQYGCGSASHLATDVASTAPGRDPLDVSHVTLALTATPTPLATPVVIGTLSSSASGAKSDPGQASSLSPAVPSAAAEAGAPPKDARSPNTAAIVGGTIGGVAALVLLLGLCIMLFRRKRGHGRGPGQDTRYISPMADARHHFEPLPSSQSAGPETGAMRHRPLGSSNLAAAPDSDNSAAPQPKFLSDGAPPNGAGKPRGPPRDLELDQVPLTRGVDGLSPGVRTTRAASPENDNATLATDDSASSYRGPRRSGGGALWQQNRRQRRNLMWI</sequence>
<name>A0A9P8N4Q0_9HYPO</name>
<feature type="transmembrane region" description="Helical" evidence="2">
    <location>
        <begin position="246"/>
        <end position="270"/>
    </location>
</feature>
<dbReference type="RefSeq" id="XP_044724090.1">
    <property type="nucleotide sequence ID" value="XM_044860457.1"/>
</dbReference>
<feature type="compositionally biased region" description="Low complexity" evidence="1">
    <location>
        <begin position="219"/>
        <end position="237"/>
    </location>
</feature>
<organism evidence="4 5">
    <name type="scientific">Hirsutella rhossiliensis</name>
    <dbReference type="NCBI Taxonomy" id="111463"/>
    <lineage>
        <taxon>Eukaryota</taxon>
        <taxon>Fungi</taxon>
        <taxon>Dikarya</taxon>
        <taxon>Ascomycota</taxon>
        <taxon>Pezizomycotina</taxon>
        <taxon>Sordariomycetes</taxon>
        <taxon>Hypocreomycetidae</taxon>
        <taxon>Hypocreales</taxon>
        <taxon>Ophiocordycipitaceae</taxon>
        <taxon>Hirsutella</taxon>
    </lineage>
</organism>
<proteinExistence type="predicted"/>
<evidence type="ECO:0000256" key="1">
    <source>
        <dbReference type="SAM" id="MobiDB-lite"/>
    </source>
</evidence>
<feature type="chain" id="PRO_5040279083" description="Mid2 domain-containing protein" evidence="3">
    <location>
        <begin position="29"/>
        <end position="426"/>
    </location>
</feature>
<feature type="compositionally biased region" description="Polar residues" evidence="1">
    <location>
        <begin position="386"/>
        <end position="396"/>
    </location>
</feature>
<protein>
    <recommendedName>
        <fullName evidence="6">Mid2 domain-containing protein</fullName>
    </recommendedName>
</protein>
<gene>
    <name evidence="4" type="ORF">HRG_01986</name>
</gene>
<comment type="caution">
    <text evidence="4">The sequence shown here is derived from an EMBL/GenBank/DDBJ whole genome shotgun (WGS) entry which is preliminary data.</text>
</comment>